<sequence>MLPSTPAGPGGADPLDRPTCYALLARAPIGRLVFTEGALPAIEPVVFELDGDDVVVRFGLTPSLPPADRLGVVAFQADEYDPVARTGWCVVTIGRSTAEGDGLRIRPEIVRGRRIVPSGEPAAA</sequence>
<dbReference type="Gene3D" id="2.30.110.10">
    <property type="entry name" value="Electron Transport, Fmn-binding Protein, Chain A"/>
    <property type="match status" value="1"/>
</dbReference>
<dbReference type="InterPro" id="IPR012349">
    <property type="entry name" value="Split_barrel_FMN-bd"/>
</dbReference>
<organism evidence="1 2">
    <name type="scientific">Jiangella alkaliphila</name>
    <dbReference type="NCBI Taxonomy" id="419479"/>
    <lineage>
        <taxon>Bacteria</taxon>
        <taxon>Bacillati</taxon>
        <taxon>Actinomycetota</taxon>
        <taxon>Actinomycetes</taxon>
        <taxon>Jiangellales</taxon>
        <taxon>Jiangellaceae</taxon>
        <taxon>Jiangella</taxon>
    </lineage>
</organism>
<proteinExistence type="predicted"/>
<dbReference type="EMBL" id="LT629791">
    <property type="protein sequence ID" value="SDU73085.1"/>
    <property type="molecule type" value="Genomic_DNA"/>
</dbReference>
<evidence type="ECO:0000313" key="1">
    <source>
        <dbReference type="EMBL" id="SDU73085.1"/>
    </source>
</evidence>
<evidence type="ECO:0000313" key="2">
    <source>
        <dbReference type="Proteomes" id="UP000182977"/>
    </source>
</evidence>
<name>A0A1H2KWZ6_9ACTN</name>
<dbReference type="Pfam" id="PF12900">
    <property type="entry name" value="Pyridox_ox_2"/>
    <property type="match status" value="1"/>
</dbReference>
<dbReference type="Proteomes" id="UP000182977">
    <property type="component" value="Chromosome I"/>
</dbReference>
<reference evidence="2" key="1">
    <citation type="submission" date="2016-10" db="EMBL/GenBank/DDBJ databases">
        <authorList>
            <person name="Varghese N."/>
            <person name="Submissions S."/>
        </authorList>
    </citation>
    <scope>NUCLEOTIDE SEQUENCE [LARGE SCALE GENOMIC DNA]</scope>
    <source>
        <strain evidence="2">DSM 45079</strain>
    </source>
</reference>
<gene>
    <name evidence="1" type="ORF">SAMN04488563_4467</name>
</gene>
<protein>
    <submittedName>
        <fullName evidence="1">Pyridoxamine 5'-phosphate oxidase</fullName>
    </submittedName>
</protein>
<keyword evidence="2" id="KW-1185">Reference proteome</keyword>
<accession>A0A1H2KWZ6</accession>
<dbReference type="InterPro" id="IPR024747">
    <property type="entry name" value="Pyridox_Oxase-rel"/>
</dbReference>
<dbReference type="SUPFAM" id="SSF50475">
    <property type="entry name" value="FMN-binding split barrel"/>
    <property type="match status" value="1"/>
</dbReference>
<dbReference type="STRING" id="419479.SAMN04488563_4467"/>
<dbReference type="AlphaFoldDB" id="A0A1H2KWZ6"/>
<dbReference type="RefSeq" id="WP_046770447.1">
    <property type="nucleotide sequence ID" value="NZ_LBMC01000020.1"/>
</dbReference>